<gene>
    <name evidence="1" type="ORF">ACFOOT_18255</name>
</gene>
<dbReference type="Proteomes" id="UP001595683">
    <property type="component" value="Unassembled WGS sequence"/>
</dbReference>
<organism evidence="1 2">
    <name type="scientific">Novosphingobium pokkalii</name>
    <dbReference type="NCBI Taxonomy" id="1770194"/>
    <lineage>
        <taxon>Bacteria</taxon>
        <taxon>Pseudomonadati</taxon>
        <taxon>Pseudomonadota</taxon>
        <taxon>Alphaproteobacteria</taxon>
        <taxon>Sphingomonadales</taxon>
        <taxon>Sphingomonadaceae</taxon>
        <taxon>Novosphingobium</taxon>
    </lineage>
</organism>
<dbReference type="RefSeq" id="WP_191325215.1">
    <property type="nucleotide sequence ID" value="NZ_BMZP01000015.1"/>
</dbReference>
<evidence type="ECO:0000313" key="2">
    <source>
        <dbReference type="Proteomes" id="UP001595683"/>
    </source>
</evidence>
<sequence>MLIQIMGKLLLCGVCALGGVAGGGVLLAGSALVRPVGNRATRDATLAHGDGSREGITVVKPLQALHSGAGAQA</sequence>
<protein>
    <submittedName>
        <fullName evidence="1">Uncharacterized protein</fullName>
    </submittedName>
</protein>
<accession>A0ABV7V7M0</accession>
<name>A0ABV7V7M0_9SPHN</name>
<reference evidence="2" key="1">
    <citation type="journal article" date="2019" name="Int. J. Syst. Evol. Microbiol.">
        <title>The Global Catalogue of Microorganisms (GCM) 10K type strain sequencing project: providing services to taxonomists for standard genome sequencing and annotation.</title>
        <authorList>
            <consortium name="The Broad Institute Genomics Platform"/>
            <consortium name="The Broad Institute Genome Sequencing Center for Infectious Disease"/>
            <person name="Wu L."/>
            <person name="Ma J."/>
        </authorList>
    </citation>
    <scope>NUCLEOTIDE SEQUENCE [LARGE SCALE GENOMIC DNA]</scope>
    <source>
        <strain evidence="2">KCTC 42224</strain>
    </source>
</reference>
<comment type="caution">
    <text evidence="1">The sequence shown here is derived from an EMBL/GenBank/DDBJ whole genome shotgun (WGS) entry which is preliminary data.</text>
</comment>
<dbReference type="EMBL" id="JBHRYE010000042">
    <property type="protein sequence ID" value="MFC3673370.1"/>
    <property type="molecule type" value="Genomic_DNA"/>
</dbReference>
<keyword evidence="2" id="KW-1185">Reference proteome</keyword>
<proteinExistence type="predicted"/>
<evidence type="ECO:0000313" key="1">
    <source>
        <dbReference type="EMBL" id="MFC3673370.1"/>
    </source>
</evidence>